<dbReference type="PANTHER" id="PTHR47691">
    <property type="entry name" value="REGULATOR-RELATED"/>
    <property type="match status" value="1"/>
</dbReference>
<dbReference type="InterPro" id="IPR027417">
    <property type="entry name" value="P-loop_NTPase"/>
</dbReference>
<dbReference type="Proteomes" id="UP000562352">
    <property type="component" value="Unassembled WGS sequence"/>
</dbReference>
<dbReference type="InterPro" id="IPR036388">
    <property type="entry name" value="WH-like_DNA-bd_sf"/>
</dbReference>
<dbReference type="PANTHER" id="PTHR47691:SF3">
    <property type="entry name" value="HTH-TYPE TRANSCRIPTIONAL REGULATOR RV0890C-RELATED"/>
    <property type="match status" value="1"/>
</dbReference>
<evidence type="ECO:0000256" key="2">
    <source>
        <dbReference type="ARBA" id="ARBA00023015"/>
    </source>
</evidence>
<dbReference type="CDD" id="cd15831">
    <property type="entry name" value="BTAD"/>
    <property type="match status" value="1"/>
</dbReference>
<dbReference type="Gene3D" id="1.25.40.10">
    <property type="entry name" value="Tetratricopeptide repeat domain"/>
    <property type="match status" value="2"/>
</dbReference>
<comment type="caution">
    <text evidence="8">The sequence shown here is derived from an EMBL/GenBank/DDBJ whole genome shotgun (WGS) entry which is preliminary data.</text>
</comment>
<dbReference type="SUPFAM" id="SSF46894">
    <property type="entry name" value="C-terminal effector domain of the bipartite response regulators"/>
    <property type="match status" value="1"/>
</dbReference>
<protein>
    <submittedName>
        <fullName evidence="8">Putative ATPase/DNA-binding SARP family transcriptional activator</fullName>
    </submittedName>
</protein>
<keyword evidence="9" id="KW-1185">Reference proteome</keyword>
<dbReference type="SMART" id="SM00862">
    <property type="entry name" value="Trans_reg_C"/>
    <property type="match status" value="1"/>
</dbReference>
<dbReference type="PROSITE" id="PS51755">
    <property type="entry name" value="OMPR_PHOB"/>
    <property type="match status" value="1"/>
</dbReference>
<dbReference type="Pfam" id="PF03704">
    <property type="entry name" value="BTAD"/>
    <property type="match status" value="1"/>
</dbReference>
<feature type="domain" description="OmpR/PhoB-type" evidence="7">
    <location>
        <begin position="1"/>
        <end position="94"/>
    </location>
</feature>
<name>A0A841DI73_PLAVE</name>
<dbReference type="PRINTS" id="PR00364">
    <property type="entry name" value="DISEASERSIST"/>
</dbReference>
<dbReference type="Pfam" id="PF00486">
    <property type="entry name" value="Trans_reg_C"/>
    <property type="match status" value="1"/>
</dbReference>
<evidence type="ECO:0000256" key="5">
    <source>
        <dbReference type="PROSITE-ProRule" id="PRU01091"/>
    </source>
</evidence>
<gene>
    <name evidence="8" type="ORF">FHS22_006165</name>
</gene>
<evidence type="ECO:0000256" key="6">
    <source>
        <dbReference type="SAM" id="MobiDB-lite"/>
    </source>
</evidence>
<dbReference type="InterPro" id="IPR001867">
    <property type="entry name" value="OmpR/PhoB-type_DNA-bd"/>
</dbReference>
<evidence type="ECO:0000259" key="7">
    <source>
        <dbReference type="PROSITE" id="PS51755"/>
    </source>
</evidence>
<evidence type="ECO:0000256" key="4">
    <source>
        <dbReference type="ARBA" id="ARBA00023163"/>
    </source>
</evidence>
<evidence type="ECO:0000256" key="3">
    <source>
        <dbReference type="ARBA" id="ARBA00023125"/>
    </source>
</evidence>
<evidence type="ECO:0000313" key="9">
    <source>
        <dbReference type="Proteomes" id="UP000562352"/>
    </source>
</evidence>
<dbReference type="InterPro" id="IPR016032">
    <property type="entry name" value="Sig_transdc_resp-reg_C-effctor"/>
</dbReference>
<feature type="region of interest" description="Disordered" evidence="6">
    <location>
        <begin position="254"/>
        <end position="283"/>
    </location>
</feature>
<feature type="DNA-binding region" description="OmpR/PhoB-type" evidence="5">
    <location>
        <begin position="1"/>
        <end position="94"/>
    </location>
</feature>
<proteinExistence type="inferred from homology"/>
<dbReference type="RefSeq" id="WP_184947415.1">
    <property type="nucleotide sequence ID" value="NZ_BAAAWZ010000001.1"/>
</dbReference>
<organism evidence="8 9">
    <name type="scientific">Planomonospora venezuelensis</name>
    <dbReference type="NCBI Taxonomy" id="1999"/>
    <lineage>
        <taxon>Bacteria</taxon>
        <taxon>Bacillati</taxon>
        <taxon>Actinomycetota</taxon>
        <taxon>Actinomycetes</taxon>
        <taxon>Streptosporangiales</taxon>
        <taxon>Streptosporangiaceae</taxon>
        <taxon>Planomonospora</taxon>
    </lineage>
</organism>
<dbReference type="InterPro" id="IPR019734">
    <property type="entry name" value="TPR_rpt"/>
</dbReference>
<keyword evidence="2" id="KW-0805">Transcription regulation</keyword>
<dbReference type="AlphaFoldDB" id="A0A841DI73"/>
<evidence type="ECO:0000313" key="8">
    <source>
        <dbReference type="EMBL" id="MBB5966866.1"/>
    </source>
</evidence>
<comment type="similarity">
    <text evidence="1">Belongs to the AfsR/DnrI/RedD regulatory family.</text>
</comment>
<reference evidence="8 9" key="1">
    <citation type="submission" date="2020-08" db="EMBL/GenBank/DDBJ databases">
        <title>Genomic Encyclopedia of Type Strains, Phase III (KMG-III): the genomes of soil and plant-associated and newly described type strains.</title>
        <authorList>
            <person name="Whitman W."/>
        </authorList>
    </citation>
    <scope>NUCLEOTIDE SEQUENCE [LARGE SCALE GENOMIC DNA]</scope>
    <source>
        <strain evidence="8 9">CECT 3303</strain>
    </source>
</reference>
<dbReference type="Gene3D" id="1.10.10.10">
    <property type="entry name" value="Winged helix-like DNA-binding domain superfamily/Winged helix DNA-binding domain"/>
    <property type="match status" value="1"/>
</dbReference>
<dbReference type="Gene3D" id="3.40.50.300">
    <property type="entry name" value="P-loop containing nucleotide triphosphate hydrolases"/>
    <property type="match status" value="1"/>
</dbReference>
<feature type="compositionally biased region" description="Pro residues" evidence="6">
    <location>
        <begin position="265"/>
        <end position="274"/>
    </location>
</feature>
<evidence type="ECO:0000256" key="1">
    <source>
        <dbReference type="ARBA" id="ARBA00005820"/>
    </source>
</evidence>
<dbReference type="InterPro" id="IPR011990">
    <property type="entry name" value="TPR-like_helical_dom_sf"/>
</dbReference>
<keyword evidence="3 5" id="KW-0238">DNA-binding</keyword>
<dbReference type="FunFam" id="1.25.40.10:FF:000222">
    <property type="entry name" value="SARP family transcriptional regulator"/>
    <property type="match status" value="1"/>
</dbReference>
<accession>A0A841DI73</accession>
<dbReference type="Pfam" id="PF25872">
    <property type="entry name" value="HTH_77"/>
    <property type="match status" value="1"/>
</dbReference>
<keyword evidence="4" id="KW-0804">Transcription</keyword>
<dbReference type="SUPFAM" id="SSF48452">
    <property type="entry name" value="TPR-like"/>
    <property type="match status" value="2"/>
</dbReference>
<dbReference type="SUPFAM" id="SSF52540">
    <property type="entry name" value="P-loop containing nucleoside triphosphate hydrolases"/>
    <property type="match status" value="1"/>
</dbReference>
<dbReference type="InterPro" id="IPR058852">
    <property type="entry name" value="HTH_77"/>
</dbReference>
<dbReference type="GO" id="GO:0000160">
    <property type="term" value="P:phosphorelay signal transduction system"/>
    <property type="evidence" value="ECO:0007669"/>
    <property type="project" value="InterPro"/>
</dbReference>
<dbReference type="SMART" id="SM00028">
    <property type="entry name" value="TPR"/>
    <property type="match status" value="4"/>
</dbReference>
<dbReference type="InterPro" id="IPR005158">
    <property type="entry name" value="BTAD"/>
</dbReference>
<dbReference type="SMART" id="SM01043">
    <property type="entry name" value="BTAD"/>
    <property type="match status" value="1"/>
</dbReference>
<dbReference type="GO" id="GO:0006355">
    <property type="term" value="P:regulation of DNA-templated transcription"/>
    <property type="evidence" value="ECO:0007669"/>
    <property type="project" value="InterPro"/>
</dbReference>
<dbReference type="GO" id="GO:0003677">
    <property type="term" value="F:DNA binding"/>
    <property type="evidence" value="ECO:0007669"/>
    <property type="project" value="UniProtKB-UniRule"/>
</dbReference>
<sequence>MWFGVLGSTEVRLGERPVAVGGPRLRALLAMLLLDAGRVVTAERLVGGLYGDAPPSGPAGALQAQVSRLRRLLGEGDGAGELIQHHPAGYLLAADPDDVDVHRFERLAAEGRAALAAGDHPGAAGTLREALGLWRGPALADVGDAPFAAAQAVRLEELRVTTAEDHAEAVLALGGHRDLVSGLRQLLQAHPLRERLAGQLMRALYGAGRQADALAVFDGCRRRLAEELGADPSSELAAVHLAILRADPSLAAPARAAGPAAPASRTPPKPPGAPPQASRQGVPAPLTSLVGRAGELERIGALLAGARLVTLTGPGGTGKTRLAAETAGRHPGDACFVELAPLGGGAELPQAVLGALGLQETGVLTAPGMQAGPPDPVGRLVAALTGREVLLVLDNCEHVVDAAARLTDRLLGACPGLRILATSREALGITGETLHPVPPLELPEPGTPPGHAPAVRLFADRAAAVRPDFTLDGAAAEAVADICRALDGQPLAIELAAARLRSLTVHEVAARLDDRFGLLSRGSRTAQPRHRTLRAVVEWSWELLDDDERTLARRLTVFAGGATLAAAERVCGVDDTDGVLASLVDKSLVEVVGDRYRMLETIRAFCAERLAEAGEEERLRLAHADHFLDLAETAGPHLHRAEQLEWLARLDSERDNLHAALHRATGAGEIGRALRLLSALTPYWWLRGLRSESAVQARELLEAIGSAPPPGLADEYAMCVMAVASGGGHGPELDGHLEATREIMTRREAMPRQPFASVLWAMVAGPPQREAGMELMRRWEELEMDPWMRAISVFGWGYFELFDGNPVEAERYFVLALAGFRALGDRWGLAQTLSGMADLADWRGDRATSVALTDEALGLAEQIGATVDVAELLRRRADGRVRDGDLARAYDDYERVAELGRRAGAWELVAGSWLGLGEVARLRGELDEARRLCEAALAECSAGWFDASQTRILIHVALGWIAVAEGDADQALSWHRRAIEAGLDHRHLPVTARIAEGLAGVAMLEGDGERAALLLGVGTALRGSPLAGDPDVARVSAWCLARIGEAGYDSAHARGARLIRRDSPGLEESPQPALTVLGEQLSALGE</sequence>
<dbReference type="EMBL" id="JACHJJ010000027">
    <property type="protein sequence ID" value="MBB5966866.1"/>
    <property type="molecule type" value="Genomic_DNA"/>
</dbReference>
<feature type="compositionally biased region" description="Low complexity" evidence="6">
    <location>
        <begin position="254"/>
        <end position="264"/>
    </location>
</feature>